<feature type="chain" id="PRO_5007589023" description="Exostosin GT47 domain-containing protein" evidence="6">
    <location>
        <begin position="19"/>
        <end position="264"/>
    </location>
</feature>
<dbReference type="GO" id="GO:0016757">
    <property type="term" value="F:glycosyltransferase activity"/>
    <property type="evidence" value="ECO:0007669"/>
    <property type="project" value="UniProtKB-KW"/>
</dbReference>
<accession>A0A151TDJ7</accession>
<organism evidence="8 9">
    <name type="scientific">Cajanus cajan</name>
    <name type="common">Pigeon pea</name>
    <name type="synonym">Cajanus indicus</name>
    <dbReference type="NCBI Taxonomy" id="3821"/>
    <lineage>
        <taxon>Eukaryota</taxon>
        <taxon>Viridiplantae</taxon>
        <taxon>Streptophyta</taxon>
        <taxon>Embryophyta</taxon>
        <taxon>Tracheophyta</taxon>
        <taxon>Spermatophyta</taxon>
        <taxon>Magnoliopsida</taxon>
        <taxon>eudicotyledons</taxon>
        <taxon>Gunneridae</taxon>
        <taxon>Pentapetalae</taxon>
        <taxon>rosids</taxon>
        <taxon>fabids</taxon>
        <taxon>Fabales</taxon>
        <taxon>Fabaceae</taxon>
        <taxon>Papilionoideae</taxon>
        <taxon>50 kb inversion clade</taxon>
        <taxon>NPAAA clade</taxon>
        <taxon>indigoferoid/millettioid clade</taxon>
        <taxon>Phaseoleae</taxon>
        <taxon>Cajanus</taxon>
    </lineage>
</organism>
<sequence>MFIAVIVVFQCCWTTYYSLLHDDKDMGVFRSTENNVSFASHSKEYASEKKVDLEKELEFDGSRNSRKGHILNNRSFKVGNHEDAVYSFIQKRPKYADLSSILAFFAGSMYGYLCPILLKHWETKEPDMKIFGPMSHDLEGKRMYMEYMNSSKYCICARGYEVHMPRIIEAIFSECIGYHMIHIRDNYVPSLFEVLKWEKFSVFVHERNIPSLRNLLLLISEEKYLVALHLQQHFLWHKVPVKYDLFHMILHAIWNNRLSQIRPR</sequence>
<dbReference type="PANTHER" id="PTHR11062">
    <property type="entry name" value="EXOSTOSIN HEPARAN SULFATE GLYCOSYLTRANSFERASE -RELATED"/>
    <property type="match status" value="1"/>
</dbReference>
<evidence type="ECO:0000256" key="3">
    <source>
        <dbReference type="ARBA" id="ARBA00022676"/>
    </source>
</evidence>
<evidence type="ECO:0000256" key="5">
    <source>
        <dbReference type="ARBA" id="ARBA00023034"/>
    </source>
</evidence>
<keyword evidence="9" id="KW-1185">Reference proteome</keyword>
<dbReference type="Gramene" id="C.cajan_11025.t">
    <property type="protein sequence ID" value="C.cajan_11025.t"/>
    <property type="gene ID" value="C.cajan_11025"/>
</dbReference>
<keyword evidence="3" id="KW-0328">Glycosyltransferase</keyword>
<feature type="signal peptide" evidence="6">
    <location>
        <begin position="1"/>
        <end position="18"/>
    </location>
</feature>
<keyword evidence="6" id="KW-0732">Signal</keyword>
<dbReference type="InterPro" id="IPR040911">
    <property type="entry name" value="Exostosin_GT47"/>
</dbReference>
<evidence type="ECO:0000256" key="4">
    <source>
        <dbReference type="ARBA" id="ARBA00022968"/>
    </source>
</evidence>
<name>A0A151TDJ7_CAJCA</name>
<dbReference type="Proteomes" id="UP000075243">
    <property type="component" value="Chromosome 6"/>
</dbReference>
<keyword evidence="5" id="KW-0333">Golgi apparatus</keyword>
<keyword evidence="3" id="KW-0808">Transferase</keyword>
<proteinExistence type="inferred from homology"/>
<dbReference type="GO" id="GO:0000139">
    <property type="term" value="C:Golgi membrane"/>
    <property type="evidence" value="ECO:0007669"/>
    <property type="project" value="UniProtKB-SubCell"/>
</dbReference>
<gene>
    <name evidence="8" type="ORF">KK1_011349</name>
</gene>
<comment type="subcellular location">
    <subcellularLocation>
        <location evidence="1">Golgi apparatus membrane</location>
        <topology evidence="1">Single-pass type II membrane protein</topology>
    </subcellularLocation>
</comment>
<protein>
    <recommendedName>
        <fullName evidence="7">Exostosin GT47 domain-containing protein</fullName>
    </recommendedName>
</protein>
<dbReference type="InterPro" id="IPR004263">
    <property type="entry name" value="Exostosin"/>
</dbReference>
<reference evidence="8 9" key="1">
    <citation type="journal article" date="2012" name="Nat. Biotechnol.">
        <title>Draft genome sequence of pigeonpea (Cajanus cajan), an orphan legume crop of resource-poor farmers.</title>
        <authorList>
            <person name="Varshney R.K."/>
            <person name="Chen W."/>
            <person name="Li Y."/>
            <person name="Bharti A.K."/>
            <person name="Saxena R.K."/>
            <person name="Schlueter J.A."/>
            <person name="Donoghue M.T."/>
            <person name="Azam S."/>
            <person name="Fan G."/>
            <person name="Whaley A.M."/>
            <person name="Farmer A.D."/>
            <person name="Sheridan J."/>
            <person name="Iwata A."/>
            <person name="Tuteja R."/>
            <person name="Penmetsa R.V."/>
            <person name="Wu W."/>
            <person name="Upadhyaya H.D."/>
            <person name="Yang S.P."/>
            <person name="Shah T."/>
            <person name="Saxena K.B."/>
            <person name="Michael T."/>
            <person name="McCombie W.R."/>
            <person name="Yang B."/>
            <person name="Zhang G."/>
            <person name="Yang H."/>
            <person name="Wang J."/>
            <person name="Spillane C."/>
            <person name="Cook D.R."/>
            <person name="May G.D."/>
            <person name="Xu X."/>
            <person name="Jackson S.A."/>
        </authorList>
    </citation>
    <scope>NUCLEOTIDE SEQUENCE [LARGE SCALE GENOMIC DNA]</scope>
    <source>
        <strain evidence="9">cv. Asha</strain>
    </source>
</reference>
<dbReference type="AlphaFoldDB" id="A0A151TDJ7"/>
<evidence type="ECO:0000256" key="6">
    <source>
        <dbReference type="SAM" id="SignalP"/>
    </source>
</evidence>
<evidence type="ECO:0000256" key="2">
    <source>
        <dbReference type="ARBA" id="ARBA00010271"/>
    </source>
</evidence>
<evidence type="ECO:0000259" key="7">
    <source>
        <dbReference type="Pfam" id="PF03016"/>
    </source>
</evidence>
<evidence type="ECO:0000313" key="9">
    <source>
        <dbReference type="Proteomes" id="UP000075243"/>
    </source>
</evidence>
<feature type="domain" description="Exostosin GT47" evidence="7">
    <location>
        <begin position="100"/>
        <end position="216"/>
    </location>
</feature>
<comment type="similarity">
    <text evidence="2">Belongs to the glycosyltransferase 47 family.</text>
</comment>
<dbReference type="Pfam" id="PF03016">
    <property type="entry name" value="Exostosin_GT47"/>
    <property type="match status" value="1"/>
</dbReference>
<evidence type="ECO:0000256" key="1">
    <source>
        <dbReference type="ARBA" id="ARBA00004323"/>
    </source>
</evidence>
<keyword evidence="4" id="KW-0735">Signal-anchor</keyword>
<dbReference type="EMBL" id="CM003608">
    <property type="protein sequence ID" value="KYP65121.1"/>
    <property type="molecule type" value="Genomic_DNA"/>
</dbReference>
<evidence type="ECO:0000313" key="8">
    <source>
        <dbReference type="EMBL" id="KYP65121.1"/>
    </source>
</evidence>
<keyword evidence="4" id="KW-0812">Transmembrane</keyword>